<dbReference type="PROSITE" id="PS51188">
    <property type="entry name" value="ZF_CR"/>
    <property type="match status" value="1"/>
</dbReference>
<evidence type="ECO:0000256" key="8">
    <source>
        <dbReference type="PROSITE-ProRule" id="PRU00546"/>
    </source>
</evidence>
<dbReference type="PANTHER" id="PTHR43096:SF48">
    <property type="entry name" value="CHAPERONE PROTEIN DNAJ"/>
    <property type="match status" value="1"/>
</dbReference>
<evidence type="ECO:0000256" key="4">
    <source>
        <dbReference type="ARBA" id="ARBA00022833"/>
    </source>
</evidence>
<accession>A0A0R2PCV7</accession>
<dbReference type="Proteomes" id="UP000052955">
    <property type="component" value="Unassembled WGS sequence"/>
</dbReference>
<keyword evidence="2" id="KW-0677">Repeat</keyword>
<evidence type="ECO:0000256" key="2">
    <source>
        <dbReference type="ARBA" id="ARBA00022737"/>
    </source>
</evidence>
<dbReference type="FunFam" id="2.10.230.10:FF:000002">
    <property type="entry name" value="Molecular chaperone DnaJ"/>
    <property type="match status" value="1"/>
</dbReference>
<dbReference type="InterPro" id="IPR001305">
    <property type="entry name" value="HSP_DnaJ_Cys-rich_dom"/>
</dbReference>
<dbReference type="Gene3D" id="2.10.230.10">
    <property type="entry name" value="Heat shock protein DnaJ, cysteine-rich domain"/>
    <property type="match status" value="1"/>
</dbReference>
<dbReference type="GO" id="GO:0051082">
    <property type="term" value="F:unfolded protein binding"/>
    <property type="evidence" value="ECO:0007669"/>
    <property type="project" value="InterPro"/>
</dbReference>
<dbReference type="Pfam" id="PF00684">
    <property type="entry name" value="DnaJ_CXXCXGXG"/>
    <property type="match status" value="1"/>
</dbReference>
<dbReference type="InterPro" id="IPR008971">
    <property type="entry name" value="HSP40/DnaJ_pept-bd"/>
</dbReference>
<dbReference type="InterPro" id="IPR036410">
    <property type="entry name" value="HSP_DnaJ_Cys-rich_dom_sf"/>
</dbReference>
<dbReference type="FunFam" id="2.60.260.20:FF:000005">
    <property type="entry name" value="Chaperone protein dnaJ 1, mitochondrial"/>
    <property type="match status" value="1"/>
</dbReference>
<dbReference type="CDD" id="cd10719">
    <property type="entry name" value="DnaJ_zf"/>
    <property type="match status" value="1"/>
</dbReference>
<dbReference type="Gene3D" id="2.60.260.20">
    <property type="entry name" value="Urease metallochaperone UreE, N-terminal domain"/>
    <property type="match status" value="2"/>
</dbReference>
<dbReference type="GO" id="GO:0042026">
    <property type="term" value="P:protein refolding"/>
    <property type="evidence" value="ECO:0007669"/>
    <property type="project" value="TreeGrafter"/>
</dbReference>
<evidence type="ECO:0000256" key="3">
    <source>
        <dbReference type="ARBA" id="ARBA00022771"/>
    </source>
</evidence>
<gene>
    <name evidence="10" type="ORF">ABR55_02845</name>
</gene>
<sequence length="266" mass="28504">AGQDSLIRIQVDLNEACFGTEREITVDSAVVCPKCTGTGCQDGDHPEMCLSCKGRGETQQVVRSVIGQVMTSRPCNACQGYGSVIKSPCRECAGEGRVRSRQTIDVKIPAGVETGNRIQMSGRGEVGAGGGPAGDLYVEIVEERHEYLVRDGDTLHMQIDISMVAASLGTTVTVESLDGPVDVQIKPGTQSGTPVVIKGKGMTRLRRGDRGDLIIHVEVHIPTKLNKEEEALLRKFADLRGEKSSDAHVKGQDGSIFSKLKGVFNK</sequence>
<evidence type="ECO:0000256" key="5">
    <source>
        <dbReference type="ARBA" id="ARBA00023186"/>
    </source>
</evidence>
<keyword evidence="5" id="KW-0143">Chaperone</keyword>
<dbReference type="GO" id="GO:0008270">
    <property type="term" value="F:zinc ion binding"/>
    <property type="evidence" value="ECO:0007669"/>
    <property type="project" value="UniProtKB-KW"/>
</dbReference>
<comment type="similarity">
    <text evidence="6">Belongs to the DnaJ family.</text>
</comment>
<protein>
    <recommendedName>
        <fullName evidence="7">Chaperone protein DnaJ</fullName>
    </recommendedName>
</protein>
<evidence type="ECO:0000256" key="6">
    <source>
        <dbReference type="ARBA" id="ARBA00061004"/>
    </source>
</evidence>
<proteinExistence type="inferred from homology"/>
<organism evidence="10 11">
    <name type="scientific">Actinobacteria bacterium BACL15 MAG-120823-bin78</name>
    <dbReference type="NCBI Taxonomy" id="1655563"/>
    <lineage>
        <taxon>Bacteria</taxon>
        <taxon>Bacillati</taxon>
        <taxon>Actinomycetota</taxon>
        <taxon>Actinomycetes</taxon>
        <taxon>Actinomycetes incertae sedis</taxon>
        <taxon>ac1 cluster</taxon>
    </lineage>
</organism>
<keyword evidence="3 8" id="KW-0863">Zinc-finger</keyword>
<keyword evidence="1 8" id="KW-0479">Metal-binding</keyword>
<dbReference type="GO" id="GO:0005737">
    <property type="term" value="C:cytoplasm"/>
    <property type="evidence" value="ECO:0007669"/>
    <property type="project" value="TreeGrafter"/>
</dbReference>
<evidence type="ECO:0000256" key="7">
    <source>
        <dbReference type="ARBA" id="ARBA00067609"/>
    </source>
</evidence>
<keyword evidence="4 8" id="KW-0862">Zinc</keyword>
<feature type="domain" description="CR-type" evidence="9">
    <location>
        <begin position="19"/>
        <end position="101"/>
    </location>
</feature>
<dbReference type="SUPFAM" id="SSF57938">
    <property type="entry name" value="DnaJ/Hsp40 cysteine-rich domain"/>
    <property type="match status" value="1"/>
</dbReference>
<feature type="non-terminal residue" evidence="10">
    <location>
        <position position="1"/>
    </location>
</feature>
<dbReference type="EMBL" id="LIAN01000258">
    <property type="protein sequence ID" value="KRO35781.1"/>
    <property type="molecule type" value="Genomic_DNA"/>
</dbReference>
<dbReference type="SUPFAM" id="SSF49493">
    <property type="entry name" value="HSP40/DnaJ peptide-binding domain"/>
    <property type="match status" value="2"/>
</dbReference>
<dbReference type="PANTHER" id="PTHR43096">
    <property type="entry name" value="DNAJ HOMOLOG 1, MITOCHONDRIAL-RELATED"/>
    <property type="match status" value="1"/>
</dbReference>
<evidence type="ECO:0000313" key="10">
    <source>
        <dbReference type="EMBL" id="KRO35781.1"/>
    </source>
</evidence>
<name>A0A0R2PCV7_9ACTN</name>
<feature type="zinc finger region" description="CR-type" evidence="8">
    <location>
        <begin position="19"/>
        <end position="101"/>
    </location>
</feature>
<evidence type="ECO:0000259" key="9">
    <source>
        <dbReference type="PROSITE" id="PS51188"/>
    </source>
</evidence>
<dbReference type="CDD" id="cd10747">
    <property type="entry name" value="DnaJ_C"/>
    <property type="match status" value="1"/>
</dbReference>
<dbReference type="Pfam" id="PF01556">
    <property type="entry name" value="DnaJ_C"/>
    <property type="match status" value="1"/>
</dbReference>
<evidence type="ECO:0000313" key="11">
    <source>
        <dbReference type="Proteomes" id="UP000052955"/>
    </source>
</evidence>
<dbReference type="AlphaFoldDB" id="A0A0R2PCV7"/>
<evidence type="ECO:0000256" key="1">
    <source>
        <dbReference type="ARBA" id="ARBA00022723"/>
    </source>
</evidence>
<reference evidence="10 11" key="1">
    <citation type="submission" date="2015-10" db="EMBL/GenBank/DDBJ databases">
        <title>Metagenome-Assembled Genomes uncover a global brackish microbiome.</title>
        <authorList>
            <person name="Hugerth L.W."/>
            <person name="Larsson J."/>
            <person name="Alneberg J."/>
            <person name="Lindh M.V."/>
            <person name="Legrand C."/>
            <person name="Pinhassi J."/>
            <person name="Andersson A.F."/>
        </authorList>
    </citation>
    <scope>NUCLEOTIDE SEQUENCE [LARGE SCALE GENOMIC DNA]</scope>
    <source>
        <strain evidence="10">BACL15 MAG-120823-bin78</strain>
    </source>
</reference>
<dbReference type="GO" id="GO:0031072">
    <property type="term" value="F:heat shock protein binding"/>
    <property type="evidence" value="ECO:0007669"/>
    <property type="project" value="InterPro"/>
</dbReference>
<dbReference type="InterPro" id="IPR002939">
    <property type="entry name" value="DnaJ_C"/>
</dbReference>
<comment type="caution">
    <text evidence="10">The sequence shown here is derived from an EMBL/GenBank/DDBJ whole genome shotgun (WGS) entry which is preliminary data.</text>
</comment>